<keyword evidence="11" id="KW-1185">Reference proteome</keyword>
<dbReference type="GO" id="GO:0005737">
    <property type="term" value="C:cytoplasm"/>
    <property type="evidence" value="ECO:0007669"/>
    <property type="project" value="UniProtKB-SubCell"/>
</dbReference>
<dbReference type="GeneID" id="115928287"/>
<keyword evidence="7" id="KW-0539">Nucleus</keyword>
<sequence>MGDFLRQLEEASHIILAPPHTVNQEQRQAAEHTILAFRRASNPLQACQFILEHSNVDYILFQAASTVKEAVIRDWAMLDHSQVDNVRSFLLKYVTHKPGLPSYVREQILQAVAVIFKRGTVESKENGREGLFADISQIITSGDPSLQMIACSMLTALLNEYSGSTRTSDIGLSWEFHIQCKHIFEIHDLKKVFMYAVQILHQMMSTEGPLSGDTAKVFSRFLSICEQVLSWEFALVRPARRRVGSFQPVDTPPLRPDGKWRDPLLDHGLLDLFFKIHARTRLNPDSCHLAMQSLSQLATLDGPVFADRKAKSDYLAHFIRCLLQALNGSEVQDHEALGFASILNHLVTKFPIDLIASQPAGLLNSFVDSLKSFTCLCGRQAALEEAVSPLCEFVCSLVCLFVFDSVCWLSVFDSIDWLLYLFDCQNV</sequence>
<dbReference type="GO" id="GO:0005049">
    <property type="term" value="F:nuclear export signal receptor activity"/>
    <property type="evidence" value="ECO:0007669"/>
    <property type="project" value="InterPro"/>
</dbReference>
<evidence type="ECO:0000256" key="2">
    <source>
        <dbReference type="ARBA" id="ARBA00004496"/>
    </source>
</evidence>
<dbReference type="OMA" id="HECERCA"/>
<keyword evidence="6" id="KW-0653">Protein transport</keyword>
<dbReference type="PANTHER" id="PTHR12596">
    <property type="entry name" value="EXPORTIN 4,7-RELATED"/>
    <property type="match status" value="1"/>
</dbReference>
<evidence type="ECO:0000256" key="7">
    <source>
        <dbReference type="ARBA" id="ARBA00023242"/>
    </source>
</evidence>
<dbReference type="Pfam" id="PF03810">
    <property type="entry name" value="IBN_N"/>
    <property type="match status" value="1"/>
</dbReference>
<evidence type="ECO:0000256" key="6">
    <source>
        <dbReference type="ARBA" id="ARBA00022927"/>
    </source>
</evidence>
<keyword evidence="4" id="KW-0813">Transport</keyword>
<dbReference type="AlphaFoldDB" id="A0A7M7PIL2"/>
<dbReference type="PANTHER" id="PTHR12596:SF1">
    <property type="entry name" value="EXPORTIN-4"/>
    <property type="match status" value="1"/>
</dbReference>
<protein>
    <recommendedName>
        <fullName evidence="8">Exportin-4</fullName>
    </recommendedName>
</protein>
<dbReference type="InterPro" id="IPR001494">
    <property type="entry name" value="Importin-beta_N"/>
</dbReference>
<evidence type="ECO:0000256" key="3">
    <source>
        <dbReference type="ARBA" id="ARBA00009466"/>
    </source>
</evidence>
<comment type="subcellular location">
    <subcellularLocation>
        <location evidence="2">Cytoplasm</location>
    </subcellularLocation>
    <subcellularLocation>
        <location evidence="1">Nucleus</location>
    </subcellularLocation>
</comment>
<evidence type="ECO:0000259" key="9">
    <source>
        <dbReference type="Pfam" id="PF03810"/>
    </source>
</evidence>
<evidence type="ECO:0000256" key="1">
    <source>
        <dbReference type="ARBA" id="ARBA00004123"/>
    </source>
</evidence>
<dbReference type="InterPro" id="IPR044189">
    <property type="entry name" value="XPO4/7-like"/>
</dbReference>
<keyword evidence="5" id="KW-0963">Cytoplasm</keyword>
<proteinExistence type="inferred from homology"/>
<dbReference type="GO" id="GO:0031267">
    <property type="term" value="F:small GTPase binding"/>
    <property type="evidence" value="ECO:0007669"/>
    <property type="project" value="InterPro"/>
</dbReference>
<dbReference type="SUPFAM" id="SSF48371">
    <property type="entry name" value="ARM repeat"/>
    <property type="match status" value="1"/>
</dbReference>
<evidence type="ECO:0000256" key="4">
    <source>
        <dbReference type="ARBA" id="ARBA00022448"/>
    </source>
</evidence>
<dbReference type="RefSeq" id="XP_030851230.1">
    <property type="nucleotide sequence ID" value="XM_030995370.1"/>
</dbReference>
<evidence type="ECO:0000256" key="5">
    <source>
        <dbReference type="ARBA" id="ARBA00022490"/>
    </source>
</evidence>
<name>A0A7M7PIL2_STRPU</name>
<dbReference type="GO" id="GO:0006886">
    <property type="term" value="P:intracellular protein transport"/>
    <property type="evidence" value="ECO:0007669"/>
    <property type="project" value="InterPro"/>
</dbReference>
<dbReference type="Gene3D" id="1.25.10.10">
    <property type="entry name" value="Leucine-rich Repeat Variant"/>
    <property type="match status" value="1"/>
</dbReference>
<reference evidence="10" key="2">
    <citation type="submission" date="2021-01" db="UniProtKB">
        <authorList>
            <consortium name="EnsemblMetazoa"/>
        </authorList>
    </citation>
    <scope>IDENTIFICATION</scope>
</reference>
<evidence type="ECO:0000313" key="11">
    <source>
        <dbReference type="Proteomes" id="UP000007110"/>
    </source>
</evidence>
<dbReference type="EnsemblMetazoa" id="XM_030995370">
    <property type="protein sequence ID" value="XP_030851230"/>
    <property type="gene ID" value="LOC115928287"/>
</dbReference>
<dbReference type="GO" id="GO:0005634">
    <property type="term" value="C:nucleus"/>
    <property type="evidence" value="ECO:0007669"/>
    <property type="project" value="UniProtKB-SubCell"/>
</dbReference>
<reference evidence="11" key="1">
    <citation type="submission" date="2015-02" db="EMBL/GenBank/DDBJ databases">
        <title>Genome sequencing for Strongylocentrotus purpuratus.</title>
        <authorList>
            <person name="Murali S."/>
            <person name="Liu Y."/>
            <person name="Vee V."/>
            <person name="English A."/>
            <person name="Wang M."/>
            <person name="Skinner E."/>
            <person name="Han Y."/>
            <person name="Muzny D.M."/>
            <person name="Worley K.C."/>
            <person name="Gibbs R.A."/>
        </authorList>
    </citation>
    <scope>NUCLEOTIDE SEQUENCE</scope>
</reference>
<dbReference type="InterPro" id="IPR011989">
    <property type="entry name" value="ARM-like"/>
</dbReference>
<accession>A0A7M7PIL2</accession>
<organism evidence="10 11">
    <name type="scientific">Strongylocentrotus purpuratus</name>
    <name type="common">Purple sea urchin</name>
    <dbReference type="NCBI Taxonomy" id="7668"/>
    <lineage>
        <taxon>Eukaryota</taxon>
        <taxon>Metazoa</taxon>
        <taxon>Echinodermata</taxon>
        <taxon>Eleutherozoa</taxon>
        <taxon>Echinozoa</taxon>
        <taxon>Echinoidea</taxon>
        <taxon>Euechinoidea</taxon>
        <taxon>Echinacea</taxon>
        <taxon>Camarodonta</taxon>
        <taxon>Echinidea</taxon>
        <taxon>Strongylocentrotidae</taxon>
        <taxon>Strongylocentrotus</taxon>
    </lineage>
</organism>
<dbReference type="Proteomes" id="UP000007110">
    <property type="component" value="Unassembled WGS sequence"/>
</dbReference>
<feature type="domain" description="Importin N-terminal" evidence="9">
    <location>
        <begin position="31"/>
        <end position="95"/>
    </location>
</feature>
<dbReference type="OrthoDB" id="5548448at2759"/>
<evidence type="ECO:0000256" key="8">
    <source>
        <dbReference type="ARBA" id="ARBA00040444"/>
    </source>
</evidence>
<dbReference type="InterPro" id="IPR016024">
    <property type="entry name" value="ARM-type_fold"/>
</dbReference>
<dbReference type="KEGG" id="spu:115928287"/>
<comment type="similarity">
    <text evidence="3">Belongs to the exportin family.</text>
</comment>
<evidence type="ECO:0000313" key="10">
    <source>
        <dbReference type="EnsemblMetazoa" id="XP_030851230"/>
    </source>
</evidence>
<dbReference type="InParanoid" id="A0A7M7PIL2"/>